<evidence type="ECO:0000256" key="7">
    <source>
        <dbReference type="PIRSR" id="PIRSR613078-3"/>
    </source>
</evidence>
<dbReference type="InterPro" id="IPR001345">
    <property type="entry name" value="PG/BPGM_mutase_AS"/>
</dbReference>
<dbReference type="RefSeq" id="WP_172455138.1">
    <property type="nucleotide sequence ID" value="NZ_JANJZD010000013.1"/>
</dbReference>
<dbReference type="PANTHER" id="PTHR11931">
    <property type="entry name" value="PHOSPHOGLYCERATE MUTASE"/>
    <property type="match status" value="1"/>
</dbReference>
<dbReference type="InterPro" id="IPR013078">
    <property type="entry name" value="His_Pase_superF_clade-1"/>
</dbReference>
<feature type="active site" description="Proton donor/acceptor" evidence="5">
    <location>
        <position position="81"/>
    </location>
</feature>
<sequence length="210" mass="23622">MKIYLFRHGETEWNRTRRLQGQSDIALNAFGRELAVKTAEALREIAFDRAFCSPLVRAAETAQIILGDRPVSLVSDERLKEMFFGEHEGAAFDEAKQQKSTHPLHNFFCDPEHYIPPEGAESFQDVMDRGRAFLQEQIVPLEGACENVLIVAHGAFNRGLLSAVCGIPLGDFWQLSLPNCAASILTLDKGRFRILEESRIYYADPVNGRP</sequence>
<feature type="active site" description="Tele-phosphohistidine intermediate" evidence="5">
    <location>
        <position position="8"/>
    </location>
</feature>
<evidence type="ECO:0000256" key="5">
    <source>
        <dbReference type="PIRSR" id="PIRSR613078-1"/>
    </source>
</evidence>
<evidence type="ECO:0000313" key="8">
    <source>
        <dbReference type="EMBL" id="SOY30229.1"/>
    </source>
</evidence>
<dbReference type="Proteomes" id="UP000236311">
    <property type="component" value="Unassembled WGS sequence"/>
</dbReference>
<dbReference type="SUPFAM" id="SSF53254">
    <property type="entry name" value="Phosphoglycerate mutase-like"/>
    <property type="match status" value="1"/>
</dbReference>
<dbReference type="AlphaFoldDB" id="A0A2K4ZIC5"/>
<dbReference type="EC" id="5.4.2.11" evidence="2"/>
<evidence type="ECO:0000256" key="4">
    <source>
        <dbReference type="ARBA" id="ARBA00023235"/>
    </source>
</evidence>
<feature type="site" description="Transition state stabilizer" evidence="7">
    <location>
        <position position="153"/>
    </location>
</feature>
<dbReference type="GO" id="GO:0004619">
    <property type="term" value="F:phosphoglycerate mutase activity"/>
    <property type="evidence" value="ECO:0007669"/>
    <property type="project" value="UniProtKB-EC"/>
</dbReference>
<dbReference type="CDD" id="cd07067">
    <property type="entry name" value="HP_PGM_like"/>
    <property type="match status" value="1"/>
</dbReference>
<name>A0A2K4ZIC5_9FIRM</name>
<comment type="similarity">
    <text evidence="1">Belongs to the phosphoglycerate mutase family. BPG-dependent PGAM subfamily.</text>
</comment>
<keyword evidence="3" id="KW-0324">Glycolysis</keyword>
<keyword evidence="9" id="KW-1185">Reference proteome</keyword>
<keyword evidence="8" id="KW-0378">Hydrolase</keyword>
<feature type="binding site" evidence="6">
    <location>
        <position position="57"/>
    </location>
    <ligand>
        <name>substrate</name>
    </ligand>
</feature>
<evidence type="ECO:0000256" key="6">
    <source>
        <dbReference type="PIRSR" id="PIRSR613078-2"/>
    </source>
</evidence>
<evidence type="ECO:0000313" key="9">
    <source>
        <dbReference type="Proteomes" id="UP000236311"/>
    </source>
</evidence>
<dbReference type="PROSITE" id="PS00175">
    <property type="entry name" value="PG_MUTASE"/>
    <property type="match status" value="1"/>
</dbReference>
<reference evidence="8 9" key="1">
    <citation type="submission" date="2018-01" db="EMBL/GenBank/DDBJ databases">
        <authorList>
            <person name="Gaut B.S."/>
            <person name="Morton B.R."/>
            <person name="Clegg M.T."/>
            <person name="Duvall M.R."/>
        </authorList>
    </citation>
    <scope>NUCLEOTIDE SEQUENCE [LARGE SCALE GENOMIC DNA]</scope>
    <source>
        <strain evidence="8">GP69</strain>
    </source>
</reference>
<dbReference type="InterPro" id="IPR005952">
    <property type="entry name" value="Phosphogly_mut1"/>
</dbReference>
<gene>
    <name evidence="8" type="primary">pspA</name>
    <name evidence="8" type="ORF">AMURIS_02952</name>
</gene>
<dbReference type="GO" id="GO:0006096">
    <property type="term" value="P:glycolytic process"/>
    <property type="evidence" value="ECO:0007669"/>
    <property type="project" value="UniProtKB-KW"/>
</dbReference>
<evidence type="ECO:0000256" key="1">
    <source>
        <dbReference type="ARBA" id="ARBA00006717"/>
    </source>
</evidence>
<dbReference type="Pfam" id="PF00300">
    <property type="entry name" value="His_Phos_1"/>
    <property type="match status" value="1"/>
</dbReference>
<proteinExistence type="inferred from homology"/>
<organism evidence="8 9">
    <name type="scientific">Acetatifactor muris</name>
    <dbReference type="NCBI Taxonomy" id="879566"/>
    <lineage>
        <taxon>Bacteria</taxon>
        <taxon>Bacillati</taxon>
        <taxon>Bacillota</taxon>
        <taxon>Clostridia</taxon>
        <taxon>Lachnospirales</taxon>
        <taxon>Lachnospiraceae</taxon>
        <taxon>Acetatifactor</taxon>
    </lineage>
</organism>
<feature type="binding site" evidence="6">
    <location>
        <begin position="7"/>
        <end position="14"/>
    </location>
    <ligand>
        <name>substrate</name>
    </ligand>
</feature>
<dbReference type="GO" id="GO:0016787">
    <property type="term" value="F:hydrolase activity"/>
    <property type="evidence" value="ECO:0007669"/>
    <property type="project" value="UniProtKB-KW"/>
</dbReference>
<dbReference type="Gene3D" id="3.40.50.1240">
    <property type="entry name" value="Phosphoglycerate mutase-like"/>
    <property type="match status" value="1"/>
</dbReference>
<protein>
    <recommendedName>
        <fullName evidence="2">phosphoglycerate mutase (2,3-diphosphoglycerate-dependent)</fullName>
        <ecNumber evidence="2">5.4.2.11</ecNumber>
    </recommendedName>
</protein>
<accession>A0A2K4ZIC5</accession>
<dbReference type="PIRSF" id="PIRSF000709">
    <property type="entry name" value="6PFK_2-Ptase"/>
    <property type="match status" value="1"/>
</dbReference>
<dbReference type="SMART" id="SM00855">
    <property type="entry name" value="PGAM"/>
    <property type="match status" value="1"/>
</dbReference>
<dbReference type="InterPro" id="IPR029033">
    <property type="entry name" value="His_PPase_superfam"/>
</dbReference>
<dbReference type="EMBL" id="OFSM01000014">
    <property type="protein sequence ID" value="SOY30229.1"/>
    <property type="molecule type" value="Genomic_DNA"/>
</dbReference>
<evidence type="ECO:0000256" key="2">
    <source>
        <dbReference type="ARBA" id="ARBA00012028"/>
    </source>
</evidence>
<evidence type="ECO:0000256" key="3">
    <source>
        <dbReference type="ARBA" id="ARBA00023152"/>
    </source>
</evidence>
<keyword evidence="4" id="KW-0413">Isomerase</keyword>